<accession>A0A8S9HNH7</accession>
<evidence type="ECO:0000256" key="1">
    <source>
        <dbReference type="ARBA" id="ARBA00004167"/>
    </source>
</evidence>
<protein>
    <recommendedName>
        <fullName evidence="8">Glycosyltransferase family 92 protein</fullName>
        <ecNumber evidence="8">2.4.1.-</ecNumber>
    </recommendedName>
</protein>
<dbReference type="PANTHER" id="PTHR21461:SF66">
    <property type="entry name" value="GLYCOSYLTRANSFERASE FAMILY 92 PROTEIN"/>
    <property type="match status" value="1"/>
</dbReference>
<reference evidence="10" key="1">
    <citation type="submission" date="2019-12" db="EMBL/GenBank/DDBJ databases">
        <title>Genome sequencing and annotation of Brassica cretica.</title>
        <authorList>
            <person name="Studholme D.J."/>
            <person name="Sarris P.F."/>
        </authorList>
    </citation>
    <scope>NUCLEOTIDE SEQUENCE</scope>
    <source>
        <strain evidence="10">PFS-001/15</strain>
        <tissue evidence="10">Leaf</tissue>
    </source>
</reference>
<evidence type="ECO:0000256" key="3">
    <source>
        <dbReference type="ARBA" id="ARBA00022676"/>
    </source>
</evidence>
<proteinExistence type="inferred from homology"/>
<keyword evidence="7 8" id="KW-0472">Membrane</keyword>
<dbReference type="GO" id="GO:0016757">
    <property type="term" value="F:glycosyltransferase activity"/>
    <property type="evidence" value="ECO:0007669"/>
    <property type="project" value="UniProtKB-UniRule"/>
</dbReference>
<sequence>MPTRQNEAPLSTAGNTEAERRNLAGTTRSEDTSSREESGGEPSTTPDKGVTRSQKPAAISGEEGKDAGDKSRTTIESYDATPETKPADHRRRRYLTISLCCFFVLLFFLSSNRISVRSDSLRPSLRLPALSILSSMERSLHGRLFPPLRVEDRVQFPDHLLLILSTKIEKSVKKDIVCVYHRGRKEETLALSSISSDELDEFRSIVRCPNAPLNYSSSSVHVRFRGDKREREKQSEKVHDWSKVVYDAVVDSDADTVVVFVKGLTRRPHKESDPSNYKCQFETRVEVLVTRALAAAQEVVRCVLPESLKLNPEPFRVSVRVRGRSTPALPSVARIYGSDSIEKVKKHELCVCTMLWNQAPFLREWILYHSWLGVERWFIYDNNSDDDIQEEIKLLNSESYNVSRHVWPWIKTQEAGFSHCAVRAKSECNWVGFFDVDEFYYFPTHRSQGLPSKNALSSLVSNYTSWGLVGEIRTECHSYGPSGLTSVPSQGVTVGYTCRQANPERHKSIIRPELLTSSLLNEVHHFQMREGVGHVSLVESVAVVNHYKYQVWDTFKAKFERRVATYVVDWRENQNQGSKDRAPGLGTEAVEPVDWKRRFCEVWDTGLKDLVLSSFADQATGYLPWQRQQQE</sequence>
<keyword evidence="5 8" id="KW-0812">Transmembrane</keyword>
<comment type="similarity">
    <text evidence="2 8">Belongs to the glycosyltransferase 92 family.</text>
</comment>
<comment type="subcellular location">
    <subcellularLocation>
        <location evidence="1">Membrane</location>
        <topology evidence="1">Single-pass membrane protein</topology>
    </subcellularLocation>
</comment>
<feature type="compositionally biased region" description="Basic and acidic residues" evidence="9">
    <location>
        <begin position="62"/>
        <end position="73"/>
    </location>
</feature>
<keyword evidence="6 8" id="KW-1133">Transmembrane helix</keyword>
<feature type="region of interest" description="Disordered" evidence="9">
    <location>
        <begin position="1"/>
        <end position="87"/>
    </location>
</feature>
<dbReference type="GO" id="GO:0016020">
    <property type="term" value="C:membrane"/>
    <property type="evidence" value="ECO:0007669"/>
    <property type="project" value="UniProtKB-SubCell"/>
</dbReference>
<keyword evidence="4 8" id="KW-0808">Transferase</keyword>
<keyword evidence="3 8" id="KW-0328">Glycosyltransferase</keyword>
<evidence type="ECO:0000256" key="2">
    <source>
        <dbReference type="ARBA" id="ARBA00007647"/>
    </source>
</evidence>
<evidence type="ECO:0000256" key="4">
    <source>
        <dbReference type="ARBA" id="ARBA00022679"/>
    </source>
</evidence>
<dbReference type="GO" id="GO:0005737">
    <property type="term" value="C:cytoplasm"/>
    <property type="evidence" value="ECO:0007669"/>
    <property type="project" value="TreeGrafter"/>
</dbReference>
<evidence type="ECO:0000313" key="10">
    <source>
        <dbReference type="EMBL" id="KAF2558006.1"/>
    </source>
</evidence>
<comment type="caution">
    <text evidence="10">The sequence shown here is derived from an EMBL/GenBank/DDBJ whole genome shotgun (WGS) entry which is preliminary data.</text>
</comment>
<dbReference type="Pfam" id="PF01697">
    <property type="entry name" value="Glyco_transf_92"/>
    <property type="match status" value="1"/>
</dbReference>
<feature type="transmembrane region" description="Helical" evidence="8">
    <location>
        <begin position="94"/>
        <end position="111"/>
    </location>
</feature>
<dbReference type="InterPro" id="IPR008166">
    <property type="entry name" value="Glyco_transf_92"/>
</dbReference>
<evidence type="ECO:0000256" key="9">
    <source>
        <dbReference type="SAM" id="MobiDB-lite"/>
    </source>
</evidence>
<evidence type="ECO:0000313" key="11">
    <source>
        <dbReference type="Proteomes" id="UP000712281"/>
    </source>
</evidence>
<evidence type="ECO:0000256" key="5">
    <source>
        <dbReference type="ARBA" id="ARBA00022692"/>
    </source>
</evidence>
<evidence type="ECO:0000256" key="6">
    <source>
        <dbReference type="ARBA" id="ARBA00022989"/>
    </source>
</evidence>
<feature type="compositionally biased region" description="Polar residues" evidence="9">
    <location>
        <begin position="1"/>
        <end position="15"/>
    </location>
</feature>
<name>A0A8S9HNH7_BRACR</name>
<organism evidence="10 11">
    <name type="scientific">Brassica cretica</name>
    <name type="common">Mustard</name>
    <dbReference type="NCBI Taxonomy" id="69181"/>
    <lineage>
        <taxon>Eukaryota</taxon>
        <taxon>Viridiplantae</taxon>
        <taxon>Streptophyta</taxon>
        <taxon>Embryophyta</taxon>
        <taxon>Tracheophyta</taxon>
        <taxon>Spermatophyta</taxon>
        <taxon>Magnoliopsida</taxon>
        <taxon>eudicotyledons</taxon>
        <taxon>Gunneridae</taxon>
        <taxon>Pentapetalae</taxon>
        <taxon>rosids</taxon>
        <taxon>malvids</taxon>
        <taxon>Brassicales</taxon>
        <taxon>Brassicaceae</taxon>
        <taxon>Brassiceae</taxon>
        <taxon>Brassica</taxon>
    </lineage>
</organism>
<evidence type="ECO:0000256" key="7">
    <source>
        <dbReference type="ARBA" id="ARBA00023136"/>
    </source>
</evidence>
<evidence type="ECO:0000256" key="8">
    <source>
        <dbReference type="RuleBase" id="RU366017"/>
    </source>
</evidence>
<dbReference type="EMBL" id="QGKW02001940">
    <property type="protein sequence ID" value="KAF2558006.1"/>
    <property type="molecule type" value="Genomic_DNA"/>
</dbReference>
<gene>
    <name evidence="10" type="ORF">F2Q68_00014100</name>
</gene>
<dbReference type="AlphaFoldDB" id="A0A8S9HNH7"/>
<dbReference type="Proteomes" id="UP000712281">
    <property type="component" value="Unassembled WGS sequence"/>
</dbReference>
<dbReference type="EC" id="2.4.1.-" evidence="8"/>
<feature type="compositionally biased region" description="Polar residues" evidence="9">
    <location>
        <begin position="42"/>
        <end position="54"/>
    </location>
</feature>
<feature type="compositionally biased region" description="Basic and acidic residues" evidence="9">
    <location>
        <begin position="17"/>
        <end position="38"/>
    </location>
</feature>
<dbReference type="PANTHER" id="PTHR21461">
    <property type="entry name" value="GLYCOSYLTRANSFERASE FAMILY 92 PROTEIN"/>
    <property type="match status" value="1"/>
</dbReference>